<keyword evidence="5" id="KW-0539">Nucleus</keyword>
<accession>A0A1I7XN74</accession>
<evidence type="ECO:0000256" key="4">
    <source>
        <dbReference type="ARBA" id="ARBA00023163"/>
    </source>
</evidence>
<evidence type="ECO:0000256" key="2">
    <source>
        <dbReference type="ARBA" id="ARBA00023015"/>
    </source>
</evidence>
<dbReference type="WBParaSite" id="Hba_18940">
    <property type="protein sequence ID" value="Hba_18940"/>
    <property type="gene ID" value="Hba_18940"/>
</dbReference>
<evidence type="ECO:0000256" key="1">
    <source>
        <dbReference type="ARBA" id="ARBA00022553"/>
    </source>
</evidence>
<evidence type="ECO:0000259" key="6">
    <source>
        <dbReference type="Pfam" id="PF25981"/>
    </source>
</evidence>
<dbReference type="InterPro" id="IPR052412">
    <property type="entry name" value="CC-Dev_Transcription_Reg"/>
</dbReference>
<dbReference type="GO" id="GO:0005634">
    <property type="term" value="C:nucleus"/>
    <property type="evidence" value="ECO:0007669"/>
    <property type="project" value="TreeGrafter"/>
</dbReference>
<dbReference type="PANTHER" id="PTHR13059:SF13">
    <property type="entry name" value="PROTEIN CAPICUA HOMOLOG"/>
    <property type="match status" value="1"/>
</dbReference>
<evidence type="ECO:0000313" key="7">
    <source>
        <dbReference type="Proteomes" id="UP000095283"/>
    </source>
</evidence>
<keyword evidence="2" id="KW-0805">Transcription regulation</keyword>
<keyword evidence="7" id="KW-1185">Reference proteome</keyword>
<dbReference type="GO" id="GO:0000981">
    <property type="term" value="F:DNA-binding transcription factor activity, RNA polymerase II-specific"/>
    <property type="evidence" value="ECO:0007669"/>
    <property type="project" value="TreeGrafter"/>
</dbReference>
<dbReference type="AlphaFoldDB" id="A0A1I7XN74"/>
<dbReference type="GO" id="GO:0000977">
    <property type="term" value="F:RNA polymerase II transcription regulatory region sequence-specific DNA binding"/>
    <property type="evidence" value="ECO:0007669"/>
    <property type="project" value="TreeGrafter"/>
</dbReference>
<dbReference type="Proteomes" id="UP000095283">
    <property type="component" value="Unplaced"/>
</dbReference>
<keyword evidence="3" id="KW-0238">DNA-binding</keyword>
<protein>
    <submittedName>
        <fullName evidence="8">BHLH domain-containing protein</fullName>
    </submittedName>
</protein>
<name>A0A1I7XN74_HETBA</name>
<sequence length="296" mass="33233">MLKVMSSAGYSIVMPTQTRTSDTKDCNLLSLRTTLAVIPQSSPSVNVRGNTTRQNSPQQTFVLMPTPAQRGIAKGSNKLLRQKRTYSMSVTIDDDRMDSTLDNNSPTYKKFFKRADDTMDRVLNQIDFQKKFAKLPEFTPDHTKGSSNLPLTPVTLVRSLLEKHRTESPTDIGSAHQTPGLNSINSIFFGPNFNSNVVTEQDLADDVIPNSPLDDKSTSKKLLEQRRRLVCKLLDHAGLFPSAQEISTFQTAHRNIFHSKQSLILKIREVRQRIMNTMKNPDTPNAIIGNQSLLFN</sequence>
<feature type="domain" description="Protein capicua homolog-like C-terminal tri-helical" evidence="6">
    <location>
        <begin position="221"/>
        <end position="275"/>
    </location>
</feature>
<keyword evidence="4" id="KW-0804">Transcription</keyword>
<evidence type="ECO:0000256" key="5">
    <source>
        <dbReference type="ARBA" id="ARBA00023242"/>
    </source>
</evidence>
<dbReference type="PANTHER" id="PTHR13059">
    <property type="entry name" value="HMG-BOX TRANSCRIPTION FACTOR BBX"/>
    <property type="match status" value="1"/>
</dbReference>
<dbReference type="InterPro" id="IPR058606">
    <property type="entry name" value="HTH_Cic_C"/>
</dbReference>
<keyword evidence="1" id="KW-0597">Phosphoprotein</keyword>
<proteinExistence type="predicted"/>
<dbReference type="Pfam" id="PF25981">
    <property type="entry name" value="HTH_Cic_C"/>
    <property type="match status" value="1"/>
</dbReference>
<evidence type="ECO:0000313" key="8">
    <source>
        <dbReference type="WBParaSite" id="Hba_18940"/>
    </source>
</evidence>
<organism evidence="7 8">
    <name type="scientific">Heterorhabditis bacteriophora</name>
    <name type="common">Entomopathogenic nematode worm</name>
    <dbReference type="NCBI Taxonomy" id="37862"/>
    <lineage>
        <taxon>Eukaryota</taxon>
        <taxon>Metazoa</taxon>
        <taxon>Ecdysozoa</taxon>
        <taxon>Nematoda</taxon>
        <taxon>Chromadorea</taxon>
        <taxon>Rhabditida</taxon>
        <taxon>Rhabditina</taxon>
        <taxon>Rhabditomorpha</taxon>
        <taxon>Strongyloidea</taxon>
        <taxon>Heterorhabditidae</taxon>
        <taxon>Heterorhabditis</taxon>
    </lineage>
</organism>
<reference evidence="8" key="1">
    <citation type="submission" date="2016-11" db="UniProtKB">
        <authorList>
            <consortium name="WormBaseParasite"/>
        </authorList>
    </citation>
    <scope>IDENTIFICATION</scope>
</reference>
<evidence type="ECO:0000256" key="3">
    <source>
        <dbReference type="ARBA" id="ARBA00023125"/>
    </source>
</evidence>